<proteinExistence type="predicted"/>
<dbReference type="PANTHER" id="PTHR33879">
    <property type="entry name" value="17.6 KDA CLASS II HEAT SHOCK PROTEIN-RELATED"/>
    <property type="match status" value="1"/>
</dbReference>
<protein>
    <recommendedName>
        <fullName evidence="3">SHSP domain-containing protein</fullName>
    </recommendedName>
</protein>
<accession>A0AA41VH72</accession>
<dbReference type="AlphaFoldDB" id="A0AA41VH72"/>
<evidence type="ECO:0008006" key="3">
    <source>
        <dbReference type="Google" id="ProtNLM"/>
    </source>
</evidence>
<dbReference type="PANTHER" id="PTHR33879:SF3">
    <property type="entry name" value="17.6 KDA CLASS II HEAT SHOCK PROTEIN-RELATED"/>
    <property type="match status" value="1"/>
</dbReference>
<evidence type="ECO:0000313" key="2">
    <source>
        <dbReference type="Proteomes" id="UP001177140"/>
    </source>
</evidence>
<dbReference type="EMBL" id="JAJJMA010220656">
    <property type="protein sequence ID" value="MCL7041155.1"/>
    <property type="molecule type" value="Genomic_DNA"/>
</dbReference>
<reference evidence="1" key="1">
    <citation type="submission" date="2022-03" db="EMBL/GenBank/DDBJ databases">
        <title>A functionally conserved STORR gene fusion in Papaver species that diverged 16.8 million years ago.</title>
        <authorList>
            <person name="Catania T."/>
        </authorList>
    </citation>
    <scope>NUCLEOTIDE SEQUENCE</scope>
    <source>
        <strain evidence="1">S-191538</strain>
    </source>
</reference>
<comment type="caution">
    <text evidence="1">The sequence shown here is derived from an EMBL/GenBank/DDBJ whole genome shotgun (WGS) entry which is preliminary data.</text>
</comment>
<keyword evidence="2" id="KW-1185">Reference proteome</keyword>
<dbReference type="Proteomes" id="UP001177140">
    <property type="component" value="Unassembled WGS sequence"/>
</dbReference>
<sequence>MKVHPAPKRSHYDINSTLPDTNRLINRQKKLRRLPHIFNKVLELPFHSETDVLIEETSNLLRFSVSTDDLSDDVSAHVIEIYPGVTKIVIRGGNVDELSLLDEFELWRFRLPQSTKPELASAIYINGELVVTVPKSSSLANQENGGNEEEGEVWGGEGEDLRGDLLILFYLMHSLCALKFQASLVGFRNAVCKFKGPSCV</sequence>
<dbReference type="CDD" id="cd06464">
    <property type="entry name" value="ACD_sHsps-like"/>
    <property type="match status" value="1"/>
</dbReference>
<organism evidence="1 2">
    <name type="scientific">Papaver nudicaule</name>
    <name type="common">Iceland poppy</name>
    <dbReference type="NCBI Taxonomy" id="74823"/>
    <lineage>
        <taxon>Eukaryota</taxon>
        <taxon>Viridiplantae</taxon>
        <taxon>Streptophyta</taxon>
        <taxon>Embryophyta</taxon>
        <taxon>Tracheophyta</taxon>
        <taxon>Spermatophyta</taxon>
        <taxon>Magnoliopsida</taxon>
        <taxon>Ranunculales</taxon>
        <taxon>Papaveraceae</taxon>
        <taxon>Papaveroideae</taxon>
        <taxon>Papaver</taxon>
    </lineage>
</organism>
<gene>
    <name evidence="1" type="ORF">MKW94_008770</name>
</gene>
<name>A0AA41VH72_PAPNU</name>
<evidence type="ECO:0000313" key="1">
    <source>
        <dbReference type="EMBL" id="MCL7041155.1"/>
    </source>
</evidence>